<dbReference type="InterPro" id="IPR017900">
    <property type="entry name" value="4Fe4S_Fe_S_CS"/>
</dbReference>
<dbReference type="AlphaFoldDB" id="A0A9D1I2G1"/>
<dbReference type="Gene3D" id="3.50.50.60">
    <property type="entry name" value="FAD/NAD(P)-binding domain"/>
    <property type="match status" value="4"/>
</dbReference>
<dbReference type="PANTHER" id="PTHR43100:SF2">
    <property type="entry name" value="BNAA03G19380D PROTEIN"/>
    <property type="match status" value="1"/>
</dbReference>
<feature type="domain" description="4Fe-4S ferredoxin-type" evidence="4">
    <location>
        <begin position="881"/>
        <end position="910"/>
    </location>
</feature>
<dbReference type="InterPro" id="IPR028261">
    <property type="entry name" value="DPD_II"/>
</dbReference>
<evidence type="ECO:0000259" key="4">
    <source>
        <dbReference type="PROSITE" id="PS51379"/>
    </source>
</evidence>
<keyword evidence="1" id="KW-0479">Metal-binding</keyword>
<gene>
    <name evidence="5" type="ORF">IAC50_09650</name>
</gene>
<dbReference type="SUPFAM" id="SSF51905">
    <property type="entry name" value="FAD/NAD(P)-binding domain"/>
    <property type="match status" value="1"/>
</dbReference>
<evidence type="ECO:0000313" key="6">
    <source>
        <dbReference type="Proteomes" id="UP000824090"/>
    </source>
</evidence>
<reference evidence="5" key="1">
    <citation type="submission" date="2020-10" db="EMBL/GenBank/DDBJ databases">
        <authorList>
            <person name="Gilroy R."/>
        </authorList>
    </citation>
    <scope>NUCLEOTIDE SEQUENCE</scope>
    <source>
        <strain evidence="5">ChiHcec3-6078</strain>
    </source>
</reference>
<keyword evidence="2" id="KW-0408">Iron</keyword>
<evidence type="ECO:0000256" key="3">
    <source>
        <dbReference type="ARBA" id="ARBA00023014"/>
    </source>
</evidence>
<accession>A0A9D1I2G1</accession>
<dbReference type="PROSITE" id="PS00198">
    <property type="entry name" value="4FE4S_FER_1"/>
    <property type="match status" value="2"/>
</dbReference>
<dbReference type="GO" id="GO:0046872">
    <property type="term" value="F:metal ion binding"/>
    <property type="evidence" value="ECO:0007669"/>
    <property type="project" value="UniProtKB-KW"/>
</dbReference>
<organism evidence="5 6">
    <name type="scientific">Candidatus Allocopromorpha excrementigallinarum</name>
    <dbReference type="NCBI Taxonomy" id="2840742"/>
    <lineage>
        <taxon>Bacteria</taxon>
        <taxon>Bacillati</taxon>
        <taxon>Bacillota</taxon>
        <taxon>Clostridia</taxon>
        <taxon>Eubacteriales</taxon>
        <taxon>Eubacteriaceae</taxon>
        <taxon>Eubacteriaceae incertae sedis</taxon>
        <taxon>Candidatus Allocopromorpha</taxon>
    </lineage>
</organism>
<dbReference type="InterPro" id="IPR017896">
    <property type="entry name" value="4Fe4S_Fe-S-bd"/>
</dbReference>
<dbReference type="Gene3D" id="1.10.1060.10">
    <property type="entry name" value="Alpha-helical ferredoxin"/>
    <property type="match status" value="1"/>
</dbReference>
<dbReference type="Pfam" id="PF00037">
    <property type="entry name" value="Fer4"/>
    <property type="match status" value="1"/>
</dbReference>
<evidence type="ECO:0000313" key="5">
    <source>
        <dbReference type="EMBL" id="HIU26744.1"/>
    </source>
</evidence>
<dbReference type="InterPro" id="IPR009051">
    <property type="entry name" value="Helical_ferredxn"/>
</dbReference>
<dbReference type="InterPro" id="IPR051394">
    <property type="entry name" value="Glutamate_Synthase"/>
</dbReference>
<feature type="domain" description="4Fe-4S ferredoxin-type" evidence="4">
    <location>
        <begin position="11"/>
        <end position="40"/>
    </location>
</feature>
<dbReference type="SUPFAM" id="SSF46548">
    <property type="entry name" value="alpha-helical ferredoxin"/>
    <property type="match status" value="2"/>
</dbReference>
<evidence type="ECO:0000256" key="1">
    <source>
        <dbReference type="ARBA" id="ARBA00022723"/>
    </source>
</evidence>
<dbReference type="EMBL" id="DVMP01000166">
    <property type="protein sequence ID" value="HIU26744.1"/>
    <property type="molecule type" value="Genomic_DNA"/>
</dbReference>
<dbReference type="PANTHER" id="PTHR43100">
    <property type="entry name" value="GLUTAMATE SYNTHASE [NADPH] SMALL CHAIN"/>
    <property type="match status" value="1"/>
</dbReference>
<dbReference type="InterPro" id="IPR023753">
    <property type="entry name" value="FAD/NAD-binding_dom"/>
</dbReference>
<sequence>MKVNFTTDKKTEASIDKRRCVNCGLCGKMCPAGAVEEYQKTVFCAFSDCGEGRGADAPVKYFLESKGYSLQTACSAGCPLGVVPQAVAAMIREGDELQAVRMIYENNPLPWTCAQICSEPCAEMCKRGELIDSPVNVRELERYLTEGRRPEKLRYRRKFEEKICVIGSGPAGLAAAWKLSEMGYETVILEKDDRPGGTLSWGISSFRLDRERMEEEVDRLLSPGIELRCGIEAGRDVTLEELLEGEFSACVIAAGLSEGIIPDVRGAEGEMVLDACSFLRGVNRNEEVKTGEKVLIIGDGPLAEDTAESLMRKGISHVWVTPRPEEAPEGAPEEEKREAVRGAVPKQIIREAGAVKAVEFIRTMYVEDDMGRKRLNEIKGSEFNLFCDTVIFALGRKSRAETIAKVETYPDGRIKTDEGGRTNKKNVFACGDITGETGSLAEAMASGKRAALQADAFLRGRSLERKRKAPLSAPDEETIYPANVPDIIPQEPERAFKNGRNMKISPSEDISHVLKAVGIEGDMAFSSFGDKSREKGKGKRVAVAGGGMAGIAAAAALTKKGYEPVIFEKTSRLGGVYTHLSTERRVDKGLLEESLEKAQKAGMKVVYNAPVGIKPSFEELAEAGYDAVLMAIGETTGKKPALKNAASFGVMDIVSLMRKIVAEEEWSPAGGEVLVSGADEMVFDAARALVRRGKRVTVLAPCSRGGLQIITSAVNEALDEGIDIITGVEIIRINSKKGRVESVDCKVLETGRGMNIPCDTLVIGGTQRPDTEAMAVRNPGLDIDGQGYVMTDRTLATSIKSVFAIGDYAMSAADSGKAGAEAIDNYLSGNIKAVPVKANDRKSISVNHNILKGREPEILEGRGVFTEGQAVWEASRCMSCGYHRERKELCLGCGLCAALCPSGAADMVPAEEEFSKEDS</sequence>
<protein>
    <submittedName>
        <fullName evidence="5">FAD-dependent oxidoreductase</fullName>
    </submittedName>
</protein>
<dbReference type="Gene3D" id="3.30.70.20">
    <property type="match status" value="1"/>
</dbReference>
<dbReference type="PROSITE" id="PS51379">
    <property type="entry name" value="4FE4S_FER_2"/>
    <property type="match status" value="2"/>
</dbReference>
<reference evidence="5" key="2">
    <citation type="journal article" date="2021" name="PeerJ">
        <title>Extensive microbial diversity within the chicken gut microbiome revealed by metagenomics and culture.</title>
        <authorList>
            <person name="Gilroy R."/>
            <person name="Ravi A."/>
            <person name="Getino M."/>
            <person name="Pursley I."/>
            <person name="Horton D.L."/>
            <person name="Alikhan N.F."/>
            <person name="Baker D."/>
            <person name="Gharbi K."/>
            <person name="Hall N."/>
            <person name="Watson M."/>
            <person name="Adriaenssens E.M."/>
            <person name="Foster-Nyarko E."/>
            <person name="Jarju S."/>
            <person name="Secka A."/>
            <person name="Antonio M."/>
            <person name="Oren A."/>
            <person name="Chaudhuri R.R."/>
            <person name="La Ragione R."/>
            <person name="Hildebrand F."/>
            <person name="Pallen M.J."/>
        </authorList>
    </citation>
    <scope>NUCLEOTIDE SEQUENCE</scope>
    <source>
        <strain evidence="5">ChiHcec3-6078</strain>
    </source>
</reference>
<dbReference type="GO" id="GO:0051536">
    <property type="term" value="F:iron-sulfur cluster binding"/>
    <property type="evidence" value="ECO:0007669"/>
    <property type="project" value="UniProtKB-KW"/>
</dbReference>
<dbReference type="SUPFAM" id="SSF51971">
    <property type="entry name" value="Nucleotide-binding domain"/>
    <property type="match status" value="2"/>
</dbReference>
<dbReference type="Proteomes" id="UP000824090">
    <property type="component" value="Unassembled WGS sequence"/>
</dbReference>
<name>A0A9D1I2G1_9FIRM</name>
<dbReference type="PRINTS" id="PR00411">
    <property type="entry name" value="PNDRDTASEI"/>
</dbReference>
<dbReference type="PRINTS" id="PR00368">
    <property type="entry name" value="FADPNR"/>
</dbReference>
<dbReference type="GO" id="GO:0016491">
    <property type="term" value="F:oxidoreductase activity"/>
    <property type="evidence" value="ECO:0007669"/>
    <property type="project" value="InterPro"/>
</dbReference>
<keyword evidence="3" id="KW-0411">Iron-sulfur</keyword>
<dbReference type="Pfam" id="PF07992">
    <property type="entry name" value="Pyr_redox_2"/>
    <property type="match status" value="2"/>
</dbReference>
<dbReference type="Pfam" id="PF14691">
    <property type="entry name" value="Fer4_20"/>
    <property type="match status" value="1"/>
</dbReference>
<dbReference type="InterPro" id="IPR036188">
    <property type="entry name" value="FAD/NAD-bd_sf"/>
</dbReference>
<dbReference type="SUPFAM" id="SSF54862">
    <property type="entry name" value="4Fe-4S ferredoxins"/>
    <property type="match status" value="1"/>
</dbReference>
<evidence type="ECO:0000256" key="2">
    <source>
        <dbReference type="ARBA" id="ARBA00023004"/>
    </source>
</evidence>
<proteinExistence type="predicted"/>
<comment type="caution">
    <text evidence="5">The sequence shown here is derived from an EMBL/GenBank/DDBJ whole genome shotgun (WGS) entry which is preliminary data.</text>
</comment>